<proteinExistence type="predicted"/>
<dbReference type="Proteomes" id="UP001163846">
    <property type="component" value="Unassembled WGS sequence"/>
</dbReference>
<accession>A0AA38NY15</accession>
<protein>
    <recommendedName>
        <fullName evidence="3">F-box domain-containing protein</fullName>
    </recommendedName>
</protein>
<organism evidence="1 2">
    <name type="scientific">Lentinula raphanica</name>
    <dbReference type="NCBI Taxonomy" id="153919"/>
    <lineage>
        <taxon>Eukaryota</taxon>
        <taxon>Fungi</taxon>
        <taxon>Dikarya</taxon>
        <taxon>Basidiomycota</taxon>
        <taxon>Agaricomycotina</taxon>
        <taxon>Agaricomycetes</taxon>
        <taxon>Agaricomycetidae</taxon>
        <taxon>Agaricales</taxon>
        <taxon>Marasmiineae</taxon>
        <taxon>Omphalotaceae</taxon>
        <taxon>Lentinula</taxon>
    </lineage>
</organism>
<name>A0AA38NY15_9AGAR</name>
<dbReference type="AlphaFoldDB" id="A0AA38NY15"/>
<comment type="caution">
    <text evidence="1">The sequence shown here is derived from an EMBL/GenBank/DDBJ whole genome shotgun (WGS) entry which is preliminary data.</text>
</comment>
<dbReference type="EMBL" id="MU806920">
    <property type="protein sequence ID" value="KAJ3832558.1"/>
    <property type="molecule type" value="Genomic_DNA"/>
</dbReference>
<reference evidence="1" key="1">
    <citation type="submission" date="2022-08" db="EMBL/GenBank/DDBJ databases">
        <authorList>
            <consortium name="DOE Joint Genome Institute"/>
            <person name="Min B."/>
            <person name="Riley R."/>
            <person name="Sierra-Patev S."/>
            <person name="Naranjo-Ortiz M."/>
            <person name="Looney B."/>
            <person name="Konkel Z."/>
            <person name="Slot J.C."/>
            <person name="Sakamoto Y."/>
            <person name="Steenwyk J.L."/>
            <person name="Rokas A."/>
            <person name="Carro J."/>
            <person name="Camarero S."/>
            <person name="Ferreira P."/>
            <person name="Molpeceres G."/>
            <person name="Ruiz-Duenas F.J."/>
            <person name="Serrano A."/>
            <person name="Henrissat B."/>
            <person name="Drula E."/>
            <person name="Hughes K.W."/>
            <person name="Mata J.L."/>
            <person name="Ishikawa N.K."/>
            <person name="Vargas-Isla R."/>
            <person name="Ushijima S."/>
            <person name="Smith C.A."/>
            <person name="Ahrendt S."/>
            <person name="Andreopoulos W."/>
            <person name="He G."/>
            <person name="Labutti K."/>
            <person name="Lipzen A."/>
            <person name="Ng V."/>
            <person name="Sandor L."/>
            <person name="Barry K."/>
            <person name="Martinez A.T."/>
            <person name="Xiao Y."/>
            <person name="Gibbons J.G."/>
            <person name="Terashima K."/>
            <person name="Hibbett D.S."/>
            <person name="Grigoriev I.V."/>
        </authorList>
    </citation>
    <scope>NUCLEOTIDE SEQUENCE</scope>
    <source>
        <strain evidence="1">TFB9207</strain>
    </source>
</reference>
<gene>
    <name evidence="1" type="ORF">F5878DRAFT_453510</name>
</gene>
<sequence>MQAQLSLLPNELLHSIIEYIAYSPILSTISPASPTHQPKSLYKCASPELLALSVVDWRLRRLCLPFLFANIELWGQEHVTRLKEHLALFSNFIKVLLISSVDTLHGIQEEIPRLKQLLHVELARCHTKAGGNLLRSILAHPTVTSVLVHEIPHESMCDHDLSKILIRNGGIIGGCIDGGFNSPTFDNYLNQGLRLVCFELHNHKFLDDELSGKILPGLKEIRLYMDAKPASFSWLSALCSTHSNLNELWLIDNGRRYFVRHTPIFLSSFIEESQKQGLLRTSINIQHIGLRRAFGQSSQEWYVIALTLHTAFAGASLIEILALVASSFPKLEILALNFDAHQVMHDIGDLVSVLARFSSLQVLYFEHAFGRLRFGSGDEMPLVQRRADHTDSAFDGLFRAEGGLLLFASRLAKQIRTLDLIYVNEDGYDRVSRKSWFLRGWFQVLNSNRDVGGTPERNLHPRR</sequence>
<keyword evidence="2" id="KW-1185">Reference proteome</keyword>
<evidence type="ECO:0000313" key="1">
    <source>
        <dbReference type="EMBL" id="KAJ3832558.1"/>
    </source>
</evidence>
<evidence type="ECO:0008006" key="3">
    <source>
        <dbReference type="Google" id="ProtNLM"/>
    </source>
</evidence>
<evidence type="ECO:0000313" key="2">
    <source>
        <dbReference type="Proteomes" id="UP001163846"/>
    </source>
</evidence>